<dbReference type="InterPro" id="IPR009057">
    <property type="entry name" value="Homeodomain-like_sf"/>
</dbReference>
<dbReference type="AlphaFoldDB" id="A0AA51RV29"/>
<proteinExistence type="predicted"/>
<feature type="transmembrane region" description="Helical" evidence="4">
    <location>
        <begin position="96"/>
        <end position="112"/>
    </location>
</feature>
<dbReference type="SMART" id="SM00342">
    <property type="entry name" value="HTH_ARAC"/>
    <property type="match status" value="1"/>
</dbReference>
<dbReference type="KEGG" id="plei:Q9312_04215"/>
<feature type="domain" description="HTH araC/xylS-type" evidence="5">
    <location>
        <begin position="226"/>
        <end position="332"/>
    </location>
</feature>
<evidence type="ECO:0000256" key="2">
    <source>
        <dbReference type="ARBA" id="ARBA00023125"/>
    </source>
</evidence>
<sequence>MQTVSLLSLGFSLFIAPVLWISFIWLMPIEHKRMQTKVFCSGFLLLISLLQIKHLEFLLDGRQLLQEFSYQTLLVIAPSMFYFFSRSLLFKDYQVTWRSIAHFAPISFLFVLPDTAIAPLALIVGSAYCIWLVQLIYRLRDMRNRFKLEFFFATTFAVIAFIVMVLGTLSFYTEPKYFYHFYLNGLSFAYALVVVVLLVYPNLIDELTEIVATTYRNSTLSRINIEQTMSALDRLMTEDKAFQDEQLTLSDLAERMNITSHQLSELINTQFGFGFSQYLRKVRVEHAKQLLKLEPEASVLSIGLESGFKSQSNFYSAFKTCEGVSPGQYRKNTH</sequence>
<dbReference type="Gene3D" id="1.10.10.60">
    <property type="entry name" value="Homeodomain-like"/>
    <property type="match status" value="2"/>
</dbReference>
<feature type="transmembrane region" description="Helical" evidence="4">
    <location>
        <begin position="178"/>
        <end position="200"/>
    </location>
</feature>
<dbReference type="SUPFAM" id="SSF46689">
    <property type="entry name" value="Homeodomain-like"/>
    <property type="match status" value="1"/>
</dbReference>
<dbReference type="InterPro" id="IPR018062">
    <property type="entry name" value="HTH_AraC-typ_CS"/>
</dbReference>
<organism evidence="6 7">
    <name type="scientific">Pleionea litopenaei</name>
    <dbReference type="NCBI Taxonomy" id="3070815"/>
    <lineage>
        <taxon>Bacteria</taxon>
        <taxon>Pseudomonadati</taxon>
        <taxon>Pseudomonadota</taxon>
        <taxon>Gammaproteobacteria</taxon>
        <taxon>Oceanospirillales</taxon>
        <taxon>Pleioneaceae</taxon>
        <taxon>Pleionea</taxon>
    </lineage>
</organism>
<feature type="transmembrane region" description="Helical" evidence="4">
    <location>
        <begin position="68"/>
        <end position="84"/>
    </location>
</feature>
<dbReference type="Pfam" id="PF12833">
    <property type="entry name" value="HTH_18"/>
    <property type="match status" value="1"/>
</dbReference>
<keyword evidence="4" id="KW-0812">Transmembrane</keyword>
<evidence type="ECO:0000256" key="4">
    <source>
        <dbReference type="SAM" id="Phobius"/>
    </source>
</evidence>
<name>A0AA51RV29_9GAMM</name>
<dbReference type="GO" id="GO:0003700">
    <property type="term" value="F:DNA-binding transcription factor activity"/>
    <property type="evidence" value="ECO:0007669"/>
    <property type="project" value="InterPro"/>
</dbReference>
<accession>A0AA51RV29</accession>
<keyword evidence="1" id="KW-0805">Transcription regulation</keyword>
<reference evidence="6 7" key="1">
    <citation type="submission" date="2023-08" db="EMBL/GenBank/DDBJ databases">
        <title>Pleionea litopenaei sp. nov., isolated from stomach of juvenile Litopenaeus vannamei.</title>
        <authorList>
            <person name="Rho A.M."/>
            <person name="Hwang C.Y."/>
        </authorList>
    </citation>
    <scope>NUCLEOTIDE SEQUENCE [LARGE SCALE GENOMIC DNA]</scope>
    <source>
        <strain evidence="6 7">HL-JVS1</strain>
    </source>
</reference>
<dbReference type="InterPro" id="IPR018060">
    <property type="entry name" value="HTH_AraC"/>
</dbReference>
<feature type="transmembrane region" description="Helical" evidence="4">
    <location>
        <begin position="38"/>
        <end position="56"/>
    </location>
</feature>
<keyword evidence="3" id="KW-0804">Transcription</keyword>
<keyword evidence="2" id="KW-0238">DNA-binding</keyword>
<evidence type="ECO:0000259" key="5">
    <source>
        <dbReference type="PROSITE" id="PS01124"/>
    </source>
</evidence>
<keyword evidence="4" id="KW-1133">Transmembrane helix</keyword>
<dbReference type="Proteomes" id="UP001239782">
    <property type="component" value="Chromosome"/>
</dbReference>
<dbReference type="RefSeq" id="WP_309203319.1">
    <property type="nucleotide sequence ID" value="NZ_CP133548.1"/>
</dbReference>
<evidence type="ECO:0000313" key="6">
    <source>
        <dbReference type="EMBL" id="WMS88122.1"/>
    </source>
</evidence>
<protein>
    <submittedName>
        <fullName evidence="6">AraC family transcriptional regulator</fullName>
    </submittedName>
</protein>
<dbReference type="EMBL" id="CP133548">
    <property type="protein sequence ID" value="WMS88122.1"/>
    <property type="molecule type" value="Genomic_DNA"/>
</dbReference>
<keyword evidence="7" id="KW-1185">Reference proteome</keyword>
<keyword evidence="4" id="KW-0472">Membrane</keyword>
<gene>
    <name evidence="6" type="ORF">Q9312_04215</name>
</gene>
<dbReference type="PROSITE" id="PS01124">
    <property type="entry name" value="HTH_ARAC_FAMILY_2"/>
    <property type="match status" value="1"/>
</dbReference>
<feature type="transmembrane region" description="Helical" evidence="4">
    <location>
        <begin position="6"/>
        <end position="26"/>
    </location>
</feature>
<evidence type="ECO:0000256" key="1">
    <source>
        <dbReference type="ARBA" id="ARBA00023015"/>
    </source>
</evidence>
<dbReference type="PROSITE" id="PS00041">
    <property type="entry name" value="HTH_ARAC_FAMILY_1"/>
    <property type="match status" value="1"/>
</dbReference>
<feature type="transmembrane region" description="Helical" evidence="4">
    <location>
        <begin position="118"/>
        <end position="137"/>
    </location>
</feature>
<feature type="transmembrane region" description="Helical" evidence="4">
    <location>
        <begin position="149"/>
        <end position="172"/>
    </location>
</feature>
<dbReference type="PANTHER" id="PTHR43280">
    <property type="entry name" value="ARAC-FAMILY TRANSCRIPTIONAL REGULATOR"/>
    <property type="match status" value="1"/>
</dbReference>
<evidence type="ECO:0000313" key="7">
    <source>
        <dbReference type="Proteomes" id="UP001239782"/>
    </source>
</evidence>
<evidence type="ECO:0000256" key="3">
    <source>
        <dbReference type="ARBA" id="ARBA00023163"/>
    </source>
</evidence>
<dbReference type="GO" id="GO:0043565">
    <property type="term" value="F:sequence-specific DNA binding"/>
    <property type="evidence" value="ECO:0007669"/>
    <property type="project" value="InterPro"/>
</dbReference>
<dbReference type="PANTHER" id="PTHR43280:SF29">
    <property type="entry name" value="ARAC-FAMILY TRANSCRIPTIONAL REGULATOR"/>
    <property type="match status" value="1"/>
</dbReference>